<dbReference type="GO" id="GO:0009423">
    <property type="term" value="P:chorismate biosynthetic process"/>
    <property type="evidence" value="ECO:0007669"/>
    <property type="project" value="UniProtKB-UniRule"/>
</dbReference>
<dbReference type="GO" id="GO:0005829">
    <property type="term" value="C:cytosol"/>
    <property type="evidence" value="ECO:0007669"/>
    <property type="project" value="TreeGrafter"/>
</dbReference>
<feature type="binding site" evidence="7">
    <location>
        <position position="59"/>
    </location>
    <ligand>
        <name>substrate</name>
    </ligand>
</feature>
<keyword evidence="7" id="KW-0479">Metal-binding</keyword>
<dbReference type="GO" id="GO:0008652">
    <property type="term" value="P:amino acid biosynthetic process"/>
    <property type="evidence" value="ECO:0007669"/>
    <property type="project" value="UniProtKB-KW"/>
</dbReference>
<evidence type="ECO:0000256" key="5">
    <source>
        <dbReference type="ARBA" id="ARBA00022840"/>
    </source>
</evidence>
<comment type="catalytic activity">
    <reaction evidence="7">
        <text>shikimate + ATP = 3-phosphoshikimate + ADP + H(+)</text>
        <dbReference type="Rhea" id="RHEA:13121"/>
        <dbReference type="ChEBI" id="CHEBI:15378"/>
        <dbReference type="ChEBI" id="CHEBI:30616"/>
        <dbReference type="ChEBI" id="CHEBI:36208"/>
        <dbReference type="ChEBI" id="CHEBI:145989"/>
        <dbReference type="ChEBI" id="CHEBI:456216"/>
        <dbReference type="EC" id="2.7.1.71"/>
    </reaction>
</comment>
<feature type="binding site" evidence="7">
    <location>
        <position position="81"/>
    </location>
    <ligand>
        <name>substrate</name>
    </ligand>
</feature>
<dbReference type="GO" id="GO:0000287">
    <property type="term" value="F:magnesium ion binding"/>
    <property type="evidence" value="ECO:0007669"/>
    <property type="project" value="UniProtKB-UniRule"/>
</dbReference>
<comment type="pathway">
    <text evidence="7">Metabolic intermediate biosynthesis; chorismate biosynthesis; chorismate from D-erythrose 4-phosphate and phosphoenolpyruvate: step 5/7.</text>
</comment>
<feature type="binding site" evidence="7">
    <location>
        <begin position="13"/>
        <end position="18"/>
    </location>
    <ligand>
        <name>ATP</name>
        <dbReference type="ChEBI" id="CHEBI:30616"/>
    </ligand>
</feature>
<dbReference type="PRINTS" id="PR01100">
    <property type="entry name" value="SHIKIMTKNASE"/>
</dbReference>
<dbReference type="Pfam" id="PF01202">
    <property type="entry name" value="SKI"/>
    <property type="match status" value="1"/>
</dbReference>
<dbReference type="PANTHER" id="PTHR21087">
    <property type="entry name" value="SHIKIMATE KINASE"/>
    <property type="match status" value="1"/>
</dbReference>
<dbReference type="InterPro" id="IPR027417">
    <property type="entry name" value="P-loop_NTPase"/>
</dbReference>
<dbReference type="EMBL" id="CP020867">
    <property type="protein sequence ID" value="ARJ56156.1"/>
    <property type="molecule type" value="Genomic_DNA"/>
</dbReference>
<protein>
    <recommendedName>
        <fullName evidence="7">Shikimate kinase</fullName>
        <shortName evidence="7">SK</shortName>
        <ecNumber evidence="7">2.7.1.71</ecNumber>
    </recommendedName>
</protein>
<evidence type="ECO:0000313" key="9">
    <source>
        <dbReference type="Proteomes" id="UP000192902"/>
    </source>
</evidence>
<evidence type="ECO:0000256" key="7">
    <source>
        <dbReference type="HAMAP-Rule" id="MF_00109"/>
    </source>
</evidence>
<keyword evidence="7" id="KW-0963">Cytoplasm</keyword>
<gene>
    <name evidence="7 8" type="primary">aroK</name>
    <name evidence="8" type="ORF">CCUN_0517</name>
</gene>
<comment type="similarity">
    <text evidence="7">Belongs to the shikimate kinase family.</text>
</comment>
<dbReference type="EC" id="2.7.1.71" evidence="7"/>
<dbReference type="GO" id="GO:0005524">
    <property type="term" value="F:ATP binding"/>
    <property type="evidence" value="ECO:0007669"/>
    <property type="project" value="UniProtKB-UniRule"/>
</dbReference>
<dbReference type="CDD" id="cd00464">
    <property type="entry name" value="SK"/>
    <property type="match status" value="1"/>
</dbReference>
<dbReference type="STRING" id="1121267.CCUN_0517"/>
<dbReference type="Proteomes" id="UP000192902">
    <property type="component" value="Chromosome"/>
</dbReference>
<reference evidence="8 9" key="1">
    <citation type="submission" date="2017-04" db="EMBL/GenBank/DDBJ databases">
        <title>Complete genome sequence of the Campylobacter cuniculorum type strain LMG24588.</title>
        <authorList>
            <person name="Miller W.G."/>
            <person name="Yee E."/>
            <person name="Revez J."/>
            <person name="Bono J.L."/>
            <person name="Rossi M."/>
        </authorList>
    </citation>
    <scope>NUCLEOTIDE SEQUENCE [LARGE SCALE GENOMIC DNA]</scope>
    <source>
        <strain evidence="8 9">LMG 24588</strain>
    </source>
</reference>
<dbReference type="KEGG" id="ccun:CCUN_0517"/>
<dbReference type="HAMAP" id="MF_00109">
    <property type="entry name" value="Shikimate_kinase"/>
    <property type="match status" value="1"/>
</dbReference>
<keyword evidence="5 7" id="KW-0067">ATP-binding</keyword>
<dbReference type="InterPro" id="IPR000623">
    <property type="entry name" value="Shikimate_kinase/TSH1"/>
</dbReference>
<comment type="subcellular location">
    <subcellularLocation>
        <location evidence="7">Cytoplasm</location>
    </subcellularLocation>
</comment>
<keyword evidence="2 7" id="KW-0808">Transferase</keyword>
<dbReference type="GO" id="GO:0009073">
    <property type="term" value="P:aromatic amino acid family biosynthetic process"/>
    <property type="evidence" value="ECO:0007669"/>
    <property type="project" value="UniProtKB-KW"/>
</dbReference>
<keyword evidence="6 7" id="KW-0057">Aromatic amino acid biosynthesis</keyword>
<evidence type="ECO:0000256" key="4">
    <source>
        <dbReference type="ARBA" id="ARBA00022777"/>
    </source>
</evidence>
<feature type="binding site" evidence="7">
    <location>
        <position position="117"/>
    </location>
    <ligand>
        <name>ATP</name>
        <dbReference type="ChEBI" id="CHEBI:30616"/>
    </ligand>
</feature>
<dbReference type="InterPro" id="IPR031322">
    <property type="entry name" value="Shikimate/glucono_kinase"/>
</dbReference>
<feature type="binding site" evidence="7">
    <location>
        <position position="17"/>
    </location>
    <ligand>
        <name>Mg(2+)</name>
        <dbReference type="ChEBI" id="CHEBI:18420"/>
    </ligand>
</feature>
<evidence type="ECO:0000256" key="2">
    <source>
        <dbReference type="ARBA" id="ARBA00022679"/>
    </source>
</evidence>
<evidence type="ECO:0000256" key="1">
    <source>
        <dbReference type="ARBA" id="ARBA00022605"/>
    </source>
</evidence>
<organism evidence="8 9">
    <name type="scientific">Campylobacter cuniculorum DSM 23162 = LMG 24588</name>
    <dbReference type="NCBI Taxonomy" id="1121267"/>
    <lineage>
        <taxon>Bacteria</taxon>
        <taxon>Pseudomonadati</taxon>
        <taxon>Campylobacterota</taxon>
        <taxon>Epsilonproteobacteria</taxon>
        <taxon>Campylobacterales</taxon>
        <taxon>Campylobacteraceae</taxon>
        <taxon>Campylobacter</taxon>
    </lineage>
</organism>
<keyword evidence="7" id="KW-0460">Magnesium</keyword>
<accession>A0A1W6BVN2</accession>
<evidence type="ECO:0000313" key="8">
    <source>
        <dbReference type="EMBL" id="ARJ56156.1"/>
    </source>
</evidence>
<dbReference type="PANTHER" id="PTHR21087:SF16">
    <property type="entry name" value="SHIKIMATE KINASE 1, CHLOROPLASTIC"/>
    <property type="match status" value="1"/>
</dbReference>
<comment type="subunit">
    <text evidence="7">Monomer.</text>
</comment>
<evidence type="ECO:0000256" key="3">
    <source>
        <dbReference type="ARBA" id="ARBA00022741"/>
    </source>
</evidence>
<comment type="function">
    <text evidence="7">Catalyzes the specific phosphorylation of the 3-hydroxyl group of shikimic acid using ATP as a cosubstrate.</text>
</comment>
<dbReference type="Gene3D" id="3.40.50.300">
    <property type="entry name" value="P-loop containing nucleotide triphosphate hydrolases"/>
    <property type="match status" value="1"/>
</dbReference>
<dbReference type="UniPathway" id="UPA00053">
    <property type="reaction ID" value="UER00088"/>
</dbReference>
<feature type="binding site" evidence="7">
    <location>
        <position position="133"/>
    </location>
    <ligand>
        <name>substrate</name>
    </ligand>
</feature>
<dbReference type="OrthoDB" id="9800332at2"/>
<comment type="caution">
    <text evidence="7">Lacks conserved residue(s) required for the propagation of feature annotation.</text>
</comment>
<evidence type="ECO:0000256" key="6">
    <source>
        <dbReference type="ARBA" id="ARBA00023141"/>
    </source>
</evidence>
<comment type="cofactor">
    <cofactor evidence="7">
        <name>Mg(2+)</name>
        <dbReference type="ChEBI" id="CHEBI:18420"/>
    </cofactor>
    <text evidence="7">Binds 1 Mg(2+) ion per subunit.</text>
</comment>
<dbReference type="GO" id="GO:0004765">
    <property type="term" value="F:shikimate kinase activity"/>
    <property type="evidence" value="ECO:0007669"/>
    <property type="project" value="UniProtKB-UniRule"/>
</dbReference>
<proteinExistence type="inferred from homology"/>
<dbReference type="eggNOG" id="COG0703">
    <property type="taxonomic scope" value="Bacteria"/>
</dbReference>
<name>A0A1W6BVN2_9BACT</name>
<keyword evidence="3 7" id="KW-0547">Nucleotide-binding</keyword>
<keyword evidence="1 7" id="KW-0028">Amino-acid biosynthesis</keyword>
<keyword evidence="4 7" id="KW-0418">Kinase</keyword>
<dbReference type="SUPFAM" id="SSF52540">
    <property type="entry name" value="P-loop containing nucleoside triphosphate hydrolases"/>
    <property type="match status" value="1"/>
</dbReference>
<dbReference type="AlphaFoldDB" id="A0A1W6BVN2"/>
<sequence>MKNKNIFFIGFMASGKSTLARALAVELDRVFLDSDSLIEAKFDKSITEIFAEFGEDFFRKEEQKIANFFCGIKNASIATGGGFIQVSNLNEIGICVYLRAEFETLKNRLDLKEKEKRPLFYDEKKAKTLYNERLKIYEKKANLILDIENKNIQELIYELKKRIE</sequence>
<dbReference type="RefSeq" id="WP_027305910.1">
    <property type="nucleotide sequence ID" value="NZ_CP020867.1"/>
</dbReference>
<feature type="binding site" evidence="7">
    <location>
        <position position="35"/>
    </location>
    <ligand>
        <name>substrate</name>
    </ligand>
</feature>